<proteinExistence type="predicted"/>
<gene>
    <name evidence="2" type="ORF">SEMRO_304_G112600.1</name>
</gene>
<comment type="caution">
    <text evidence="2">The sequence shown here is derived from an EMBL/GenBank/DDBJ whole genome shotgun (WGS) entry which is preliminary data.</text>
</comment>
<dbReference type="Proteomes" id="UP001153069">
    <property type="component" value="Unassembled WGS sequence"/>
</dbReference>
<evidence type="ECO:0000256" key="1">
    <source>
        <dbReference type="SAM" id="MobiDB-lite"/>
    </source>
</evidence>
<name>A0A9N8HEH4_9STRA</name>
<accession>A0A9N8HEH4</accession>
<feature type="region of interest" description="Disordered" evidence="1">
    <location>
        <begin position="1"/>
        <end position="43"/>
    </location>
</feature>
<dbReference type="AlphaFoldDB" id="A0A9N8HEH4"/>
<dbReference type="EMBL" id="CAICTM010000303">
    <property type="protein sequence ID" value="CAB9507388.1"/>
    <property type="molecule type" value="Genomic_DNA"/>
</dbReference>
<feature type="compositionally biased region" description="Polar residues" evidence="1">
    <location>
        <begin position="1"/>
        <end position="15"/>
    </location>
</feature>
<feature type="compositionally biased region" description="Basic and acidic residues" evidence="1">
    <location>
        <begin position="34"/>
        <end position="43"/>
    </location>
</feature>
<protein>
    <submittedName>
        <fullName evidence="2">Uncharacterized protein</fullName>
    </submittedName>
</protein>
<organism evidence="2 3">
    <name type="scientific">Seminavis robusta</name>
    <dbReference type="NCBI Taxonomy" id="568900"/>
    <lineage>
        <taxon>Eukaryota</taxon>
        <taxon>Sar</taxon>
        <taxon>Stramenopiles</taxon>
        <taxon>Ochrophyta</taxon>
        <taxon>Bacillariophyta</taxon>
        <taxon>Bacillariophyceae</taxon>
        <taxon>Bacillariophycidae</taxon>
        <taxon>Naviculales</taxon>
        <taxon>Naviculaceae</taxon>
        <taxon>Seminavis</taxon>
    </lineage>
</organism>
<evidence type="ECO:0000313" key="2">
    <source>
        <dbReference type="EMBL" id="CAB9507388.1"/>
    </source>
</evidence>
<sequence length="442" mass="48259">MMIHTTTTNTLPRVNSNDKSKSSAMATRMGKMKPTKDAAPLKKLSPDFDSPIYDDLRASVNAILEVSTMFELKSSRAKGVVLSCGSSDPDSKEAGMGVSLLPLKTMSAQPGVLFTDNPLISVLGSYASNQMDDSDDEDDASEPSDDELLPQLVVGLCCNNWGMYYGRNALIEAILEVMGSDHACKLSIHSAIYALDFNTQALSKILLTPQNDHDAEKADRALHAVGFEATAAKYNVGFDAIEKDQDLFAGVSKTDFVEELSNAVSQAVERTMANDGKTVTSLVMEVLRHRKLIQKNLSNKRFRRAPSQNGIATACKKLGELVALNFGSPDLSLAQKIPGWKDYTESHEDAAHALIGLFCHSVDVLAGCVARAPNSEVTPDLAERLIFTILEEDNRLMEYCFNQVYELMPSETEPKMYVYRRLGDLGLFSTMDCGALDMGGKL</sequence>
<evidence type="ECO:0000313" key="3">
    <source>
        <dbReference type="Proteomes" id="UP001153069"/>
    </source>
</evidence>
<keyword evidence="3" id="KW-1185">Reference proteome</keyword>
<reference evidence="2" key="1">
    <citation type="submission" date="2020-06" db="EMBL/GenBank/DDBJ databases">
        <authorList>
            <consortium name="Plant Systems Biology data submission"/>
        </authorList>
    </citation>
    <scope>NUCLEOTIDE SEQUENCE</scope>
    <source>
        <strain evidence="2">D6</strain>
    </source>
</reference>